<name>A0A1E3QW55_9ASCO</name>
<evidence type="ECO:0000313" key="3">
    <source>
        <dbReference type="Proteomes" id="UP000094336"/>
    </source>
</evidence>
<dbReference type="AlphaFoldDB" id="A0A1E3QW55"/>
<dbReference type="Proteomes" id="UP000094336">
    <property type="component" value="Unassembled WGS sequence"/>
</dbReference>
<evidence type="ECO:0000256" key="1">
    <source>
        <dbReference type="SAM" id="MobiDB-lite"/>
    </source>
</evidence>
<keyword evidence="3" id="KW-1185">Reference proteome</keyword>
<accession>A0A1E3QW55</accession>
<dbReference type="RefSeq" id="XP_018987234.1">
    <property type="nucleotide sequence ID" value="XM_019128077.1"/>
</dbReference>
<dbReference type="InterPro" id="IPR021475">
    <property type="entry name" value="Pants/Emi1-like"/>
</dbReference>
<proteinExistence type="predicted"/>
<dbReference type="PANTHER" id="PTHR28052">
    <property type="entry name" value="UPF0545 PROTEIN C22ORF39"/>
    <property type="match status" value="1"/>
</dbReference>
<evidence type="ECO:0008006" key="4">
    <source>
        <dbReference type="Google" id="ProtNLM"/>
    </source>
</evidence>
<dbReference type="GeneID" id="30145930"/>
<feature type="compositionally biased region" description="Polar residues" evidence="1">
    <location>
        <begin position="52"/>
        <end position="62"/>
    </location>
</feature>
<dbReference type="Pfam" id="PF11326">
    <property type="entry name" value="PANTS-like"/>
    <property type="match status" value="1"/>
</dbReference>
<dbReference type="PANTHER" id="PTHR28052:SF1">
    <property type="entry name" value="UPF0545 PROTEIN C22ORF39"/>
    <property type="match status" value="1"/>
</dbReference>
<feature type="region of interest" description="Disordered" evidence="1">
    <location>
        <begin position="43"/>
        <end position="62"/>
    </location>
</feature>
<organism evidence="2 3">
    <name type="scientific">Babjeviella inositovora NRRL Y-12698</name>
    <dbReference type="NCBI Taxonomy" id="984486"/>
    <lineage>
        <taxon>Eukaryota</taxon>
        <taxon>Fungi</taxon>
        <taxon>Dikarya</taxon>
        <taxon>Ascomycota</taxon>
        <taxon>Saccharomycotina</taxon>
        <taxon>Pichiomycetes</taxon>
        <taxon>Serinales incertae sedis</taxon>
        <taxon>Babjeviella</taxon>
    </lineage>
</organism>
<dbReference type="EMBL" id="KV454427">
    <property type="protein sequence ID" value="ODQ81906.1"/>
    <property type="molecule type" value="Genomic_DNA"/>
</dbReference>
<dbReference type="OrthoDB" id="2017405at2759"/>
<gene>
    <name evidence="2" type="ORF">BABINDRAFT_160136</name>
</gene>
<protein>
    <recommendedName>
        <fullName evidence="4">Early meiotic induction protein 1</fullName>
    </recommendedName>
</protein>
<evidence type="ECO:0000313" key="2">
    <source>
        <dbReference type="EMBL" id="ODQ81906.1"/>
    </source>
</evidence>
<sequence length="153" mass="16770">MLGLFEKKEEIVTPAIGQNDLQEMVSIFAEASADVSTAAQPNPKFNPFKGSSAPTPEQIGSDTSLSQYPHVMSCTQAFDLLVGCFSLGGQIKSYYRYGTLANCEDQLTKFKFCISNSTKSGAEKEQGISQWYKESWAQKKASGSSEDVWDAKK</sequence>
<reference evidence="3" key="1">
    <citation type="submission" date="2016-05" db="EMBL/GenBank/DDBJ databases">
        <title>Comparative genomics of biotechnologically important yeasts.</title>
        <authorList>
            <consortium name="DOE Joint Genome Institute"/>
            <person name="Riley R."/>
            <person name="Haridas S."/>
            <person name="Wolfe K.H."/>
            <person name="Lopes M.R."/>
            <person name="Hittinger C.T."/>
            <person name="Goker M."/>
            <person name="Salamov A."/>
            <person name="Wisecaver J."/>
            <person name="Long T.M."/>
            <person name="Aerts A.L."/>
            <person name="Barry K."/>
            <person name="Choi C."/>
            <person name="Clum A."/>
            <person name="Coughlan A.Y."/>
            <person name="Deshpande S."/>
            <person name="Douglass A.P."/>
            <person name="Hanson S.J."/>
            <person name="Klenk H.-P."/>
            <person name="Labutti K."/>
            <person name="Lapidus A."/>
            <person name="Lindquist E."/>
            <person name="Lipzen A."/>
            <person name="Meier-Kolthoff J.P."/>
            <person name="Ohm R.A."/>
            <person name="Otillar R.P."/>
            <person name="Pangilinan J."/>
            <person name="Peng Y."/>
            <person name="Rokas A."/>
            <person name="Rosa C.A."/>
            <person name="Scheuner C."/>
            <person name="Sibirny A.A."/>
            <person name="Slot J.C."/>
            <person name="Stielow J.B."/>
            <person name="Sun H."/>
            <person name="Kurtzman C.P."/>
            <person name="Blackwell M."/>
            <person name="Grigoriev I.V."/>
            <person name="Jeffries T.W."/>
        </authorList>
    </citation>
    <scope>NUCLEOTIDE SEQUENCE [LARGE SCALE GENOMIC DNA]</scope>
    <source>
        <strain evidence="3">NRRL Y-12698</strain>
    </source>
</reference>
<dbReference type="STRING" id="984486.A0A1E3QW55"/>